<gene>
    <name evidence="4" type="primary">LOC114241459</name>
</gene>
<sequence length="428" mass="50381">MLSKLRQSYLKAFLGIIINKFVIFVFILQYTKMPPILSKEEKRQKKKIAERIRMENIRKDPEKYALWRVKMQESYLKRKREGKILSVSNLTPREQKNQRKKSRESSKKSYYKKKLKEQTEKQIVDVVSNANIIMSDPFSLTPKREEEISSPSRPIKSPSPPTPASVPIRSLWVRSPITPEPDSAISLQLQSPISPKPDSKRFLQVYSPTSSISDSPRSLSPQSNTSITGIPTHIENPKCVQTAQQKISAKKKSPWKHLLCKYIYRYRAELRIKDQQIRDLKRMNENYKKLLQRWHRFRKFKNAHNQHEQKIQEIDVSENKKLHFESICSKAKEDIIIFLEEDENSRICPGKNEFVSKGKIKKQKRYLTDSLKNLHKKYIATSQYKISYSSFCKLRPFWIRIASVNIRDTCLCKVHENMELVVTALRKK</sequence>
<protein>
    <submittedName>
        <fullName evidence="4">Myocardin-related transcription factor A-like isoform X1</fullName>
    </submittedName>
</protein>
<feature type="region of interest" description="Disordered" evidence="1">
    <location>
        <begin position="207"/>
        <end position="232"/>
    </location>
</feature>
<keyword evidence="3" id="KW-1185">Reference proteome</keyword>
<feature type="compositionally biased region" description="Low complexity" evidence="1">
    <location>
        <begin position="207"/>
        <end position="223"/>
    </location>
</feature>
<dbReference type="KEGG" id="bman:114241459"/>
<dbReference type="RefSeq" id="XP_028028081.1">
    <property type="nucleotide sequence ID" value="XM_028172280.1"/>
</dbReference>
<evidence type="ECO:0000313" key="4">
    <source>
        <dbReference type="RefSeq" id="XP_028028081.1"/>
    </source>
</evidence>
<feature type="region of interest" description="Disordered" evidence="1">
    <location>
        <begin position="141"/>
        <end position="167"/>
    </location>
</feature>
<keyword evidence="2" id="KW-1133">Transmembrane helix</keyword>
<accession>A0A6J2JF24</accession>
<dbReference type="AlphaFoldDB" id="A0A6J2JF24"/>
<evidence type="ECO:0000256" key="2">
    <source>
        <dbReference type="SAM" id="Phobius"/>
    </source>
</evidence>
<organism evidence="3 4">
    <name type="scientific">Bombyx mandarina</name>
    <name type="common">Wild silk moth</name>
    <name type="synonym">Wild silkworm</name>
    <dbReference type="NCBI Taxonomy" id="7092"/>
    <lineage>
        <taxon>Eukaryota</taxon>
        <taxon>Metazoa</taxon>
        <taxon>Ecdysozoa</taxon>
        <taxon>Arthropoda</taxon>
        <taxon>Hexapoda</taxon>
        <taxon>Insecta</taxon>
        <taxon>Pterygota</taxon>
        <taxon>Neoptera</taxon>
        <taxon>Endopterygota</taxon>
        <taxon>Lepidoptera</taxon>
        <taxon>Glossata</taxon>
        <taxon>Ditrysia</taxon>
        <taxon>Bombycoidea</taxon>
        <taxon>Bombycidae</taxon>
        <taxon>Bombycinae</taxon>
        <taxon>Bombyx</taxon>
    </lineage>
</organism>
<keyword evidence="2" id="KW-0812">Transmembrane</keyword>
<name>A0A6J2JF24_BOMMA</name>
<evidence type="ECO:0000313" key="3">
    <source>
        <dbReference type="Proteomes" id="UP000504629"/>
    </source>
</evidence>
<dbReference type="OrthoDB" id="6375801at2759"/>
<feature type="compositionally biased region" description="Basic and acidic residues" evidence="1">
    <location>
        <begin position="93"/>
        <end position="107"/>
    </location>
</feature>
<feature type="region of interest" description="Disordered" evidence="1">
    <location>
        <begin position="86"/>
        <end position="114"/>
    </location>
</feature>
<feature type="transmembrane region" description="Helical" evidence="2">
    <location>
        <begin position="12"/>
        <end position="30"/>
    </location>
</feature>
<keyword evidence="2" id="KW-0472">Membrane</keyword>
<dbReference type="Proteomes" id="UP000504629">
    <property type="component" value="Unplaced"/>
</dbReference>
<dbReference type="GeneID" id="114241459"/>
<proteinExistence type="predicted"/>
<reference evidence="4" key="1">
    <citation type="submission" date="2025-08" db="UniProtKB">
        <authorList>
            <consortium name="RefSeq"/>
        </authorList>
    </citation>
    <scope>IDENTIFICATION</scope>
    <source>
        <tissue evidence="4">Silk gland</tissue>
    </source>
</reference>
<evidence type="ECO:0000256" key="1">
    <source>
        <dbReference type="SAM" id="MobiDB-lite"/>
    </source>
</evidence>